<gene>
    <name evidence="3" type="ORF">CEPIT_LOCUS8860</name>
</gene>
<protein>
    <submittedName>
        <fullName evidence="3">Uncharacterized protein</fullName>
    </submittedName>
</protein>
<feature type="compositionally biased region" description="Basic and acidic residues" evidence="2">
    <location>
        <begin position="48"/>
        <end position="64"/>
    </location>
</feature>
<feature type="compositionally biased region" description="Basic and acidic residues" evidence="2">
    <location>
        <begin position="109"/>
        <end position="125"/>
    </location>
</feature>
<name>A0AAV0CVZ7_9ASTE</name>
<keyword evidence="1" id="KW-0175">Coiled coil</keyword>
<organism evidence="3 4">
    <name type="scientific">Cuscuta epithymum</name>
    <dbReference type="NCBI Taxonomy" id="186058"/>
    <lineage>
        <taxon>Eukaryota</taxon>
        <taxon>Viridiplantae</taxon>
        <taxon>Streptophyta</taxon>
        <taxon>Embryophyta</taxon>
        <taxon>Tracheophyta</taxon>
        <taxon>Spermatophyta</taxon>
        <taxon>Magnoliopsida</taxon>
        <taxon>eudicotyledons</taxon>
        <taxon>Gunneridae</taxon>
        <taxon>Pentapetalae</taxon>
        <taxon>asterids</taxon>
        <taxon>lamiids</taxon>
        <taxon>Solanales</taxon>
        <taxon>Convolvulaceae</taxon>
        <taxon>Cuscuteae</taxon>
        <taxon>Cuscuta</taxon>
        <taxon>Cuscuta subgen. Cuscuta</taxon>
    </lineage>
</organism>
<feature type="region of interest" description="Disordered" evidence="2">
    <location>
        <begin position="370"/>
        <end position="427"/>
    </location>
</feature>
<sequence>MRIGSWPGLEQESMDSSTHRVYLCISMDVSNFAALKKKLAKEPKKKKETGVQKPVDEFFEREGATRVPEGEGPSKAVGAGAGAGGVQAEPKRKNAGKGVMPPEKKKKKGGPEKKDAPLVIVEEHSSSSPSGNVLPPPGGQDNSLAWPRDDVQFSITKGTAIMHGTLNPREFLKGATPPTDKSVLSRAKDDALSAKVLQASVTAALGLGELLQRMESYQVQKLQADEALVESRRQLQEAQETLRLEKMAFNGILENNKVIARAEGKADAERAAAEAAKVAAEEAEAAKKEAVAEAEKNAVDAFVADGWKAEDRRAWVESVVEASVDEWTKGPGAMWLAQKGKDYYDGGEFFTQNLIYRRLARHFKTEPKDFDPAIYGLPPLQPDVRAPLPEGVERPDLEDSELMGEGDDEGAEDDATSRPKEDAAKDA</sequence>
<evidence type="ECO:0000313" key="3">
    <source>
        <dbReference type="EMBL" id="CAH9084346.1"/>
    </source>
</evidence>
<keyword evidence="4" id="KW-1185">Reference proteome</keyword>
<comment type="caution">
    <text evidence="3">The sequence shown here is derived from an EMBL/GenBank/DDBJ whole genome shotgun (WGS) entry which is preliminary data.</text>
</comment>
<feature type="compositionally biased region" description="Acidic residues" evidence="2">
    <location>
        <begin position="398"/>
        <end position="414"/>
    </location>
</feature>
<feature type="compositionally biased region" description="Basic and acidic residues" evidence="2">
    <location>
        <begin position="415"/>
        <end position="427"/>
    </location>
</feature>
<evidence type="ECO:0000256" key="1">
    <source>
        <dbReference type="SAM" id="Coils"/>
    </source>
</evidence>
<dbReference type="EMBL" id="CAMAPF010000046">
    <property type="protein sequence ID" value="CAH9084346.1"/>
    <property type="molecule type" value="Genomic_DNA"/>
</dbReference>
<evidence type="ECO:0000256" key="2">
    <source>
        <dbReference type="SAM" id="MobiDB-lite"/>
    </source>
</evidence>
<accession>A0AAV0CVZ7</accession>
<feature type="region of interest" description="Disordered" evidence="2">
    <location>
        <begin position="39"/>
        <end position="146"/>
    </location>
</feature>
<dbReference type="AlphaFoldDB" id="A0AAV0CVZ7"/>
<reference evidence="3" key="1">
    <citation type="submission" date="2022-07" db="EMBL/GenBank/DDBJ databases">
        <authorList>
            <person name="Macas J."/>
            <person name="Novak P."/>
            <person name="Neumann P."/>
        </authorList>
    </citation>
    <scope>NUCLEOTIDE SEQUENCE</scope>
</reference>
<feature type="coiled-coil region" evidence="1">
    <location>
        <begin position="221"/>
        <end position="298"/>
    </location>
</feature>
<dbReference type="Proteomes" id="UP001152523">
    <property type="component" value="Unassembled WGS sequence"/>
</dbReference>
<evidence type="ECO:0000313" key="4">
    <source>
        <dbReference type="Proteomes" id="UP001152523"/>
    </source>
</evidence>
<proteinExistence type="predicted"/>